<keyword evidence="4 7" id="KW-0812">Transmembrane</keyword>
<name>A0A839AAU6_9HYPH</name>
<keyword evidence="7" id="KW-0653">Protein transport</keyword>
<evidence type="ECO:0000256" key="2">
    <source>
        <dbReference type="ARBA" id="ARBA00005811"/>
    </source>
</evidence>
<evidence type="ECO:0000256" key="3">
    <source>
        <dbReference type="ARBA" id="ARBA00022475"/>
    </source>
</evidence>
<organism evidence="9 10">
    <name type="scientific">Stappia albiluteola</name>
    <dbReference type="NCBI Taxonomy" id="2758565"/>
    <lineage>
        <taxon>Bacteria</taxon>
        <taxon>Pseudomonadati</taxon>
        <taxon>Pseudomonadota</taxon>
        <taxon>Alphaproteobacteria</taxon>
        <taxon>Hyphomicrobiales</taxon>
        <taxon>Stappiaceae</taxon>
        <taxon>Stappia</taxon>
    </lineage>
</organism>
<evidence type="ECO:0000256" key="5">
    <source>
        <dbReference type="ARBA" id="ARBA00022989"/>
    </source>
</evidence>
<gene>
    <name evidence="9" type="ORF">H2509_03415</name>
</gene>
<dbReference type="Gene3D" id="3.30.420.270">
    <property type="match status" value="1"/>
</dbReference>
<evidence type="ECO:0000256" key="1">
    <source>
        <dbReference type="ARBA" id="ARBA00004162"/>
    </source>
</evidence>
<evidence type="ECO:0000313" key="9">
    <source>
        <dbReference type="EMBL" id="MBA5776168.1"/>
    </source>
</evidence>
<dbReference type="InterPro" id="IPR003400">
    <property type="entry name" value="ExbD"/>
</dbReference>
<dbReference type="EMBL" id="JACFXV010000038">
    <property type="protein sequence ID" value="MBA5776168.1"/>
    <property type="molecule type" value="Genomic_DNA"/>
</dbReference>
<feature type="transmembrane region" description="Helical" evidence="8">
    <location>
        <begin position="16"/>
        <end position="35"/>
    </location>
</feature>
<dbReference type="GO" id="GO:0005886">
    <property type="term" value="C:plasma membrane"/>
    <property type="evidence" value="ECO:0007669"/>
    <property type="project" value="UniProtKB-SubCell"/>
</dbReference>
<sequence length="132" mass="14297">MRLKPFERRQGRETTIPLINVVFLMLIFFLFAGSLEKDDARGVTAPTSLTQRDRNTSDDALVVDAAGNAWHDGEELTDETLLALLAARAGEDRPLKIAADEELAAGGLKSVLRAARQAGVANIVLLTRKATP</sequence>
<keyword evidence="10" id="KW-1185">Reference proteome</keyword>
<dbReference type="RefSeq" id="WP_182162321.1">
    <property type="nucleotide sequence ID" value="NZ_JACFXV010000038.1"/>
</dbReference>
<comment type="caution">
    <text evidence="9">The sequence shown here is derived from an EMBL/GenBank/DDBJ whole genome shotgun (WGS) entry which is preliminary data.</text>
</comment>
<keyword evidence="6 8" id="KW-0472">Membrane</keyword>
<keyword evidence="3" id="KW-1003">Cell membrane</keyword>
<keyword evidence="7" id="KW-0813">Transport</keyword>
<dbReference type="Pfam" id="PF02472">
    <property type="entry name" value="ExbD"/>
    <property type="match status" value="1"/>
</dbReference>
<dbReference type="GO" id="GO:0015031">
    <property type="term" value="P:protein transport"/>
    <property type="evidence" value="ECO:0007669"/>
    <property type="project" value="UniProtKB-KW"/>
</dbReference>
<dbReference type="GO" id="GO:0022857">
    <property type="term" value="F:transmembrane transporter activity"/>
    <property type="evidence" value="ECO:0007669"/>
    <property type="project" value="InterPro"/>
</dbReference>
<comment type="subcellular location">
    <subcellularLocation>
        <location evidence="1">Cell membrane</location>
        <topology evidence="1">Single-pass membrane protein</topology>
    </subcellularLocation>
    <subcellularLocation>
        <location evidence="7">Cell membrane</location>
        <topology evidence="7">Single-pass type II membrane protein</topology>
    </subcellularLocation>
</comment>
<evidence type="ECO:0000313" key="10">
    <source>
        <dbReference type="Proteomes" id="UP000541109"/>
    </source>
</evidence>
<keyword evidence="5 8" id="KW-1133">Transmembrane helix</keyword>
<dbReference type="AlphaFoldDB" id="A0A839AAU6"/>
<dbReference type="PANTHER" id="PTHR30558">
    <property type="entry name" value="EXBD MEMBRANE COMPONENT OF PMF-DRIVEN MACROMOLECULE IMPORT SYSTEM"/>
    <property type="match status" value="1"/>
</dbReference>
<comment type="similarity">
    <text evidence="2 7">Belongs to the ExbD/TolR family.</text>
</comment>
<proteinExistence type="inferred from homology"/>
<evidence type="ECO:0000256" key="6">
    <source>
        <dbReference type="ARBA" id="ARBA00023136"/>
    </source>
</evidence>
<accession>A0A839AAU6</accession>
<evidence type="ECO:0000256" key="4">
    <source>
        <dbReference type="ARBA" id="ARBA00022692"/>
    </source>
</evidence>
<evidence type="ECO:0000256" key="7">
    <source>
        <dbReference type="RuleBase" id="RU003879"/>
    </source>
</evidence>
<dbReference type="Proteomes" id="UP000541109">
    <property type="component" value="Unassembled WGS sequence"/>
</dbReference>
<protein>
    <submittedName>
        <fullName evidence="9">Biopolymer transporter ExbD</fullName>
    </submittedName>
</protein>
<reference evidence="9 10" key="1">
    <citation type="submission" date="2020-07" db="EMBL/GenBank/DDBJ databases">
        <title>Stappia sp., F7233, whole genome shotgun sequencing project.</title>
        <authorList>
            <person name="Jiang S."/>
            <person name="Liu Z.W."/>
            <person name="Du Z.J."/>
        </authorList>
    </citation>
    <scope>NUCLEOTIDE SEQUENCE [LARGE SCALE GENOMIC DNA]</scope>
    <source>
        <strain evidence="9 10">F7233</strain>
    </source>
</reference>
<evidence type="ECO:0000256" key="8">
    <source>
        <dbReference type="SAM" id="Phobius"/>
    </source>
</evidence>